<dbReference type="Proteomes" id="UP000055136">
    <property type="component" value="Chromosome"/>
</dbReference>
<dbReference type="SUPFAM" id="SSF117396">
    <property type="entry name" value="TM1631-like"/>
    <property type="match status" value="1"/>
</dbReference>
<evidence type="ECO:0000313" key="1">
    <source>
        <dbReference type="EMBL" id="ALP53892.1"/>
    </source>
</evidence>
<dbReference type="PANTHER" id="PTHR30348">
    <property type="entry name" value="UNCHARACTERIZED PROTEIN YECE"/>
    <property type="match status" value="1"/>
</dbReference>
<gene>
    <name evidence="1" type="ORF">Tel_12530</name>
</gene>
<dbReference type="PANTHER" id="PTHR30348:SF4">
    <property type="entry name" value="DUF72 DOMAIN-CONTAINING PROTEIN"/>
    <property type="match status" value="1"/>
</dbReference>
<reference evidence="1" key="1">
    <citation type="submission" date="2015-10" db="EMBL/GenBank/DDBJ databases">
        <title>Description of Candidatus Tenderia electrophaga gen. nov, sp. nov., an Uncultivated Electroautotroph from a Biocathode Enrichment.</title>
        <authorList>
            <person name="Eddie B.J."/>
            <person name="Malanoski A.P."/>
            <person name="Wang Z."/>
            <person name="Hall R.J."/>
            <person name="Oh S.D."/>
            <person name="Heiner C."/>
            <person name="Lin B."/>
            <person name="Strycharz-Glaven S.M."/>
        </authorList>
    </citation>
    <scope>NUCLEOTIDE SEQUENCE [LARGE SCALE GENOMIC DNA]</scope>
    <source>
        <strain evidence="1">NRL1</strain>
    </source>
</reference>
<dbReference type="EMBL" id="CP013099">
    <property type="protein sequence ID" value="ALP53892.1"/>
    <property type="molecule type" value="Genomic_DNA"/>
</dbReference>
<name>A0A0S2TFL8_9GAMM</name>
<sequence length="246" mass="28844">MTQGKLHIGTSGWNYDHWKGPFYPEELPASQMLDHYTMHFKSVELNNSFYHLPKRATLEKWRELTPVGFVFSAKASRYITHMKKLKDPEASVKKFFERITALDDKLGPILFQLPPHWQFNQQRLQQFLECLSQDFRYTFEFRDPSWINDETFELLARFDGAFCIYELDGHLSPKEITTDFIYIRLHGPDGPYQGNYDDQTLSGWSGAISAWARQGLSIYCYFDNDEAGYAPQNALRLQSMLRPKDD</sequence>
<evidence type="ECO:0000313" key="2">
    <source>
        <dbReference type="Proteomes" id="UP000055136"/>
    </source>
</evidence>
<dbReference type="KEGG" id="tee:Tel_12530"/>
<keyword evidence="2" id="KW-1185">Reference proteome</keyword>
<organism evidence="1 2">
    <name type="scientific">Candidatus Tenderia electrophaga</name>
    <dbReference type="NCBI Taxonomy" id="1748243"/>
    <lineage>
        <taxon>Bacteria</taxon>
        <taxon>Pseudomonadati</taxon>
        <taxon>Pseudomonadota</taxon>
        <taxon>Gammaproteobacteria</taxon>
        <taxon>Candidatus Tenderiales</taxon>
        <taxon>Candidatus Tenderiaceae</taxon>
        <taxon>Candidatus Tenderia</taxon>
    </lineage>
</organism>
<protein>
    <recommendedName>
        <fullName evidence="3">Sensor histidine kinase</fullName>
    </recommendedName>
</protein>
<accession>A0A0S2TFL8</accession>
<evidence type="ECO:0008006" key="3">
    <source>
        <dbReference type="Google" id="ProtNLM"/>
    </source>
</evidence>
<dbReference type="InterPro" id="IPR036520">
    <property type="entry name" value="UPF0759_sf"/>
</dbReference>
<dbReference type="Gene3D" id="3.20.20.410">
    <property type="entry name" value="Protein of unknown function UPF0759"/>
    <property type="match status" value="1"/>
</dbReference>
<dbReference type="Pfam" id="PF01904">
    <property type="entry name" value="DUF72"/>
    <property type="match status" value="1"/>
</dbReference>
<dbReference type="STRING" id="1748243.Tel_12530"/>
<dbReference type="AlphaFoldDB" id="A0A0S2TFL8"/>
<proteinExistence type="predicted"/>
<dbReference type="InterPro" id="IPR002763">
    <property type="entry name" value="DUF72"/>
</dbReference>